<comment type="subcellular location">
    <subcellularLocation>
        <location evidence="1">Cell outer membrane</location>
    </subcellularLocation>
</comment>
<dbReference type="SUPFAM" id="SSF49464">
    <property type="entry name" value="Carboxypeptidase regulatory domain-like"/>
    <property type="match status" value="1"/>
</dbReference>
<dbReference type="Gene3D" id="2.60.40.1120">
    <property type="entry name" value="Carboxypeptidase-like, regulatory domain"/>
    <property type="match status" value="1"/>
</dbReference>
<dbReference type="SUPFAM" id="SSF56935">
    <property type="entry name" value="Porins"/>
    <property type="match status" value="1"/>
</dbReference>
<reference evidence="6 7" key="1">
    <citation type="submission" date="2018-01" db="EMBL/GenBank/DDBJ databases">
        <title>Genomic Encyclopedia of Type Strains, Phase I: the one thousand microbial genomes (KMG-I) project.</title>
        <authorList>
            <person name="Goeker M."/>
        </authorList>
    </citation>
    <scope>NUCLEOTIDE SEQUENCE [LARGE SCALE GENOMIC DNA]</scope>
    <source>
        <strain evidence="6 7">DSM 17960</strain>
    </source>
</reference>
<protein>
    <submittedName>
        <fullName evidence="6">Outer membrane receptor protein involved in Fe transport</fullName>
    </submittedName>
</protein>
<accession>A0A2S4N7M3</accession>
<dbReference type="InterPro" id="IPR037066">
    <property type="entry name" value="Plug_dom_sf"/>
</dbReference>
<gene>
    <name evidence="6" type="ORF">Q361_11174</name>
</gene>
<dbReference type="EMBL" id="PQNY01000011">
    <property type="protein sequence ID" value="POS01363.1"/>
    <property type="molecule type" value="Genomic_DNA"/>
</dbReference>
<comment type="caution">
    <text evidence="6">The sequence shown here is derived from an EMBL/GenBank/DDBJ whole genome shotgun (WGS) entry which is preliminary data.</text>
</comment>
<keyword evidence="2" id="KW-0472">Membrane</keyword>
<dbReference type="InterPro" id="IPR036942">
    <property type="entry name" value="Beta-barrel_TonB_sf"/>
</dbReference>
<feature type="signal peptide" evidence="4">
    <location>
        <begin position="1"/>
        <end position="19"/>
    </location>
</feature>
<dbReference type="OrthoDB" id="8764943at2"/>
<keyword evidence="3" id="KW-0998">Cell outer membrane</keyword>
<dbReference type="Proteomes" id="UP000237056">
    <property type="component" value="Unassembled WGS sequence"/>
</dbReference>
<evidence type="ECO:0000313" key="7">
    <source>
        <dbReference type="Proteomes" id="UP000237056"/>
    </source>
</evidence>
<proteinExistence type="predicted"/>
<dbReference type="AlphaFoldDB" id="A0A2S4N7M3"/>
<evidence type="ECO:0000256" key="1">
    <source>
        <dbReference type="ARBA" id="ARBA00004442"/>
    </source>
</evidence>
<dbReference type="Gene3D" id="2.170.130.10">
    <property type="entry name" value="TonB-dependent receptor, plug domain"/>
    <property type="match status" value="1"/>
</dbReference>
<dbReference type="Pfam" id="PF13715">
    <property type="entry name" value="CarbopepD_reg_2"/>
    <property type="match status" value="1"/>
</dbReference>
<dbReference type="RefSeq" id="WP_103726466.1">
    <property type="nucleotide sequence ID" value="NZ_PQNY01000011.1"/>
</dbReference>
<feature type="domain" description="Outer membrane protein beta-barrel" evidence="5">
    <location>
        <begin position="368"/>
        <end position="772"/>
    </location>
</feature>
<evidence type="ECO:0000256" key="4">
    <source>
        <dbReference type="SAM" id="SignalP"/>
    </source>
</evidence>
<sequence>MKLKSILFLLLLNSYYLVAQNGIITGKVIDSKSKSPLSFVNIILKEKGKTVGGGVTFDNGSFSIKGLGLKNYDIDIQYIGYKTIHKQVSLSTENRVQSLGVIALEEEAAKLQEVEIVKEKSTIEQKIDRKVINVGKDLISAGATAGEILNNIPSVAVDPQTNAISLRGNENVRVLVDGKPTNVDVAQLLKQIPSASIKQVELITNPSAKYNPEGMSGIINIVLNKNASKGFNGSVNNGVTFGKTPKINSSIDLNYKVGKVNLYGNYGFNHGYQANHGYINGYNPTKESNVDFNFRNKNTSHLYKVGMDFYINDMNTISFYTTQNDFRATGTSLTTVDYFDNWLNIDQNQSQDSKNKNQSQTYNLDYKHLFNKEGENIELEVNYNQNNGKELSYFNTYSNAFSNSFSNNVSSLNKNTKANLDYTKPFKDNSKLELGAETRIENTSNGFDKNATYNSDFYYERNINSLYATYGKQWTKWGMQVGARFENYTAKATFKSVDATDENNNGNTTEVITKPFSDVINTVYPSGYISYKLNDKNTFSFNYSRRVDRPGIGQVNPIREWSTPTVTSVGNPYLVPQFTNSFEFSYSTRTKIGTVNTVVFYRNLTDEITRVVEIDPNDATKNILSYTNFKNNNSYGAEISSNLDFTKWWSANVSADIYFRTIRGTVSNNFVEKQAQVFNTRINNTFKANKNLRFQWFAMYRGNERSLQMDRKYMFRTDIGASLNVLKGKGTLSARYSDIFKTMHYRFVGDLPYNQEGAFYWESNTLYIGFNYRFGGGKNAALQRKQRDKNETQGSGGIM</sequence>
<dbReference type="GO" id="GO:0009279">
    <property type="term" value="C:cell outer membrane"/>
    <property type="evidence" value="ECO:0007669"/>
    <property type="project" value="UniProtKB-SubCell"/>
</dbReference>
<dbReference type="Gene3D" id="2.40.170.20">
    <property type="entry name" value="TonB-dependent receptor, beta-barrel domain"/>
    <property type="match status" value="1"/>
</dbReference>
<dbReference type="InterPro" id="IPR041700">
    <property type="entry name" value="OMP_b-brl_3"/>
</dbReference>
<evidence type="ECO:0000313" key="6">
    <source>
        <dbReference type="EMBL" id="POS01363.1"/>
    </source>
</evidence>
<evidence type="ECO:0000256" key="2">
    <source>
        <dbReference type="ARBA" id="ARBA00023136"/>
    </source>
</evidence>
<evidence type="ECO:0000259" key="5">
    <source>
        <dbReference type="Pfam" id="PF14905"/>
    </source>
</evidence>
<dbReference type="InterPro" id="IPR008969">
    <property type="entry name" value="CarboxyPept-like_regulatory"/>
</dbReference>
<feature type="chain" id="PRO_5015726779" evidence="4">
    <location>
        <begin position="20"/>
        <end position="799"/>
    </location>
</feature>
<evidence type="ECO:0000256" key="3">
    <source>
        <dbReference type="ARBA" id="ARBA00023237"/>
    </source>
</evidence>
<dbReference type="Pfam" id="PF14905">
    <property type="entry name" value="OMP_b-brl_3"/>
    <property type="match status" value="1"/>
</dbReference>
<keyword evidence="4" id="KW-0732">Signal</keyword>
<organism evidence="6 7">
    <name type="scientific">Flavobacterium croceum DSM 17960</name>
    <dbReference type="NCBI Taxonomy" id="1121886"/>
    <lineage>
        <taxon>Bacteria</taxon>
        <taxon>Pseudomonadati</taxon>
        <taxon>Bacteroidota</taxon>
        <taxon>Flavobacteriia</taxon>
        <taxon>Flavobacteriales</taxon>
        <taxon>Flavobacteriaceae</taxon>
        <taxon>Flavobacterium</taxon>
    </lineage>
</organism>
<name>A0A2S4N7M3_9FLAO</name>
<keyword evidence="7" id="KW-1185">Reference proteome</keyword>
<keyword evidence="6" id="KW-0675">Receptor</keyword>